<dbReference type="Proteomes" id="UP000775213">
    <property type="component" value="Unassembled WGS sequence"/>
</dbReference>
<evidence type="ECO:0000259" key="1">
    <source>
        <dbReference type="Pfam" id="PF23559"/>
    </source>
</evidence>
<name>A0AAV7FY70_DENCH</name>
<dbReference type="Gene3D" id="1.10.10.10">
    <property type="entry name" value="Winged helix-like DNA-binding domain superfamily/Winged helix DNA-binding domain"/>
    <property type="match status" value="1"/>
</dbReference>
<gene>
    <name evidence="2" type="ORF">IEQ34_022169</name>
</gene>
<dbReference type="Pfam" id="PF23559">
    <property type="entry name" value="WHD_DRP"/>
    <property type="match status" value="1"/>
</dbReference>
<accession>A0AAV7FY70</accession>
<dbReference type="GO" id="GO:0098542">
    <property type="term" value="P:defense response to other organism"/>
    <property type="evidence" value="ECO:0007669"/>
    <property type="project" value="TreeGrafter"/>
</dbReference>
<evidence type="ECO:0000313" key="2">
    <source>
        <dbReference type="EMBL" id="KAH0448369.1"/>
    </source>
</evidence>
<feature type="domain" description="Disease resistance protein winged helix" evidence="1">
    <location>
        <begin position="72"/>
        <end position="108"/>
    </location>
</feature>
<keyword evidence="3" id="KW-1185">Reference proteome</keyword>
<dbReference type="InterPro" id="IPR058922">
    <property type="entry name" value="WHD_DRP"/>
</dbReference>
<reference evidence="2 3" key="1">
    <citation type="journal article" date="2021" name="Hortic Res">
        <title>Chromosome-scale assembly of the Dendrobium chrysotoxum genome enhances the understanding of orchid evolution.</title>
        <authorList>
            <person name="Zhang Y."/>
            <person name="Zhang G.Q."/>
            <person name="Zhang D."/>
            <person name="Liu X.D."/>
            <person name="Xu X.Y."/>
            <person name="Sun W.H."/>
            <person name="Yu X."/>
            <person name="Zhu X."/>
            <person name="Wang Z.W."/>
            <person name="Zhao X."/>
            <person name="Zhong W.Y."/>
            <person name="Chen H."/>
            <person name="Yin W.L."/>
            <person name="Huang T."/>
            <person name="Niu S.C."/>
            <person name="Liu Z.J."/>
        </authorList>
    </citation>
    <scope>NUCLEOTIDE SEQUENCE [LARGE SCALE GENOMIC DNA]</scope>
    <source>
        <strain evidence="2">Lindl</strain>
    </source>
</reference>
<protein>
    <recommendedName>
        <fullName evidence="1">Disease resistance protein winged helix domain-containing protein</fullName>
    </recommendedName>
</protein>
<evidence type="ECO:0000313" key="3">
    <source>
        <dbReference type="Proteomes" id="UP000775213"/>
    </source>
</evidence>
<proteinExistence type="predicted"/>
<comment type="caution">
    <text evidence="2">The sequence shown here is derived from an EMBL/GenBank/DDBJ whole genome shotgun (WGS) entry which is preliminary data.</text>
</comment>
<dbReference type="InterPro" id="IPR044974">
    <property type="entry name" value="Disease_R_plants"/>
</dbReference>
<dbReference type="PANTHER" id="PTHR23155:SF1205">
    <property type="entry name" value="DISEASE RESISTANCE PROTEIN RPM1"/>
    <property type="match status" value="1"/>
</dbReference>
<dbReference type="EMBL" id="JAGFBR010000019">
    <property type="protein sequence ID" value="KAH0448369.1"/>
    <property type="molecule type" value="Genomic_DNA"/>
</dbReference>
<dbReference type="PANTHER" id="PTHR23155">
    <property type="entry name" value="DISEASE RESISTANCE PROTEIN RP"/>
    <property type="match status" value="1"/>
</dbReference>
<dbReference type="InterPro" id="IPR036388">
    <property type="entry name" value="WH-like_DNA-bd_sf"/>
</dbReference>
<sequence>MSVCSSSTHAFARSPWATKVIGGVLEDNLDERHWRTVLESNLLGQKSINSILRFSYKVLPNHLQDCFTFCCMFPQDQEFHKDNLVRIWITLDFIPSSSNQQETKEDTG</sequence>
<dbReference type="AlphaFoldDB" id="A0AAV7FY70"/>
<organism evidence="2 3">
    <name type="scientific">Dendrobium chrysotoxum</name>
    <name type="common">Orchid</name>
    <dbReference type="NCBI Taxonomy" id="161865"/>
    <lineage>
        <taxon>Eukaryota</taxon>
        <taxon>Viridiplantae</taxon>
        <taxon>Streptophyta</taxon>
        <taxon>Embryophyta</taxon>
        <taxon>Tracheophyta</taxon>
        <taxon>Spermatophyta</taxon>
        <taxon>Magnoliopsida</taxon>
        <taxon>Liliopsida</taxon>
        <taxon>Asparagales</taxon>
        <taxon>Orchidaceae</taxon>
        <taxon>Epidendroideae</taxon>
        <taxon>Malaxideae</taxon>
        <taxon>Dendrobiinae</taxon>
        <taxon>Dendrobium</taxon>
    </lineage>
</organism>